<accession>A0A8T0E318</accession>
<evidence type="ECO:0000313" key="3">
    <source>
        <dbReference type="EMBL" id="KAF8764281.1"/>
    </source>
</evidence>
<evidence type="ECO:0000256" key="1">
    <source>
        <dbReference type="SAM" id="Coils"/>
    </source>
</evidence>
<dbReference type="EMBL" id="JABXBU010002231">
    <property type="protein sequence ID" value="KAF8764281.1"/>
    <property type="molecule type" value="Genomic_DNA"/>
</dbReference>
<organism evidence="3 4">
    <name type="scientific">Argiope bruennichi</name>
    <name type="common">Wasp spider</name>
    <name type="synonym">Aranea bruennichi</name>
    <dbReference type="NCBI Taxonomy" id="94029"/>
    <lineage>
        <taxon>Eukaryota</taxon>
        <taxon>Metazoa</taxon>
        <taxon>Ecdysozoa</taxon>
        <taxon>Arthropoda</taxon>
        <taxon>Chelicerata</taxon>
        <taxon>Arachnida</taxon>
        <taxon>Araneae</taxon>
        <taxon>Araneomorphae</taxon>
        <taxon>Entelegynae</taxon>
        <taxon>Araneoidea</taxon>
        <taxon>Araneidae</taxon>
        <taxon>Argiope</taxon>
    </lineage>
</organism>
<keyword evidence="2" id="KW-1133">Transmembrane helix</keyword>
<proteinExistence type="predicted"/>
<dbReference type="Proteomes" id="UP000807504">
    <property type="component" value="Unassembled WGS sequence"/>
</dbReference>
<reference evidence="3" key="2">
    <citation type="submission" date="2020-06" db="EMBL/GenBank/DDBJ databases">
        <authorList>
            <person name="Sheffer M."/>
        </authorList>
    </citation>
    <scope>NUCLEOTIDE SEQUENCE</scope>
</reference>
<comment type="caution">
    <text evidence="3">The sequence shown here is derived from an EMBL/GenBank/DDBJ whole genome shotgun (WGS) entry which is preliminary data.</text>
</comment>
<feature type="coiled-coil region" evidence="1">
    <location>
        <begin position="47"/>
        <end position="74"/>
    </location>
</feature>
<sequence length="116" mass="13398">MAMEISDPTLSTPNLNTLWKSSNPERIADHKLKCVLKKDEEPSIKEESEIEKSLKNLNNVISNLETKIQTLDAQQNSIIFRQTMQLCLTVLFMAIFLGHIFLHSDSFWPSILDKYF</sequence>
<protein>
    <submittedName>
        <fullName evidence="3">Uncharacterized protein</fullName>
    </submittedName>
</protein>
<evidence type="ECO:0000256" key="2">
    <source>
        <dbReference type="SAM" id="Phobius"/>
    </source>
</evidence>
<keyword evidence="1" id="KW-0175">Coiled coil</keyword>
<keyword evidence="2" id="KW-0472">Membrane</keyword>
<name>A0A8T0E318_ARGBR</name>
<evidence type="ECO:0000313" key="4">
    <source>
        <dbReference type="Proteomes" id="UP000807504"/>
    </source>
</evidence>
<keyword evidence="2" id="KW-0812">Transmembrane</keyword>
<keyword evidence="4" id="KW-1185">Reference proteome</keyword>
<dbReference type="AlphaFoldDB" id="A0A8T0E318"/>
<gene>
    <name evidence="3" type="ORF">HNY73_022370</name>
</gene>
<reference evidence="3" key="1">
    <citation type="journal article" date="2020" name="bioRxiv">
        <title>Chromosome-level reference genome of the European wasp spider Argiope bruennichi: a resource for studies on range expansion and evolutionary adaptation.</title>
        <authorList>
            <person name="Sheffer M.M."/>
            <person name="Hoppe A."/>
            <person name="Krehenwinkel H."/>
            <person name="Uhl G."/>
            <person name="Kuss A.W."/>
            <person name="Jensen L."/>
            <person name="Jensen C."/>
            <person name="Gillespie R.G."/>
            <person name="Hoff K.J."/>
            <person name="Prost S."/>
        </authorList>
    </citation>
    <scope>NUCLEOTIDE SEQUENCE</scope>
</reference>
<feature type="transmembrane region" description="Helical" evidence="2">
    <location>
        <begin position="83"/>
        <end position="102"/>
    </location>
</feature>